<reference evidence="2" key="1">
    <citation type="submission" date="2023-10" db="EMBL/GenBank/DDBJ databases">
        <authorList>
            <person name="Domelevo Entfellner J.-B."/>
        </authorList>
    </citation>
    <scope>NUCLEOTIDE SEQUENCE</scope>
</reference>
<dbReference type="Gene3D" id="3.40.630.30">
    <property type="match status" value="1"/>
</dbReference>
<evidence type="ECO:0000259" key="1">
    <source>
        <dbReference type="Pfam" id="PF00583"/>
    </source>
</evidence>
<dbReference type="PANTHER" id="PTHR47489:SF2">
    <property type="entry name" value="GCN5-RELATED N-ACETYLTRANSFERASE 5, CHLOROPLASTIC"/>
    <property type="match status" value="1"/>
</dbReference>
<dbReference type="PANTHER" id="PTHR47489">
    <property type="entry name" value="ACYL-COA N-ACYLTRANSFERASES (NAT) SUPERFAMILY PROTEIN"/>
    <property type="match status" value="1"/>
</dbReference>
<dbReference type="Gramene" id="rna-AYBTSS11_LOCUS5298">
    <property type="protein sequence ID" value="CAJ1931513.1"/>
    <property type="gene ID" value="gene-AYBTSS11_LOCUS5298"/>
</dbReference>
<proteinExistence type="predicted"/>
<dbReference type="SUPFAM" id="SSF55729">
    <property type="entry name" value="Acyl-CoA N-acyltransferases (Nat)"/>
    <property type="match status" value="1"/>
</dbReference>
<dbReference type="GO" id="GO:0008080">
    <property type="term" value="F:N-acetyltransferase activity"/>
    <property type="evidence" value="ECO:0007669"/>
    <property type="project" value="EnsemblPlants"/>
</dbReference>
<evidence type="ECO:0000313" key="2">
    <source>
        <dbReference type="EMBL" id="CAJ1931513.1"/>
    </source>
</evidence>
<dbReference type="EMBL" id="OY731399">
    <property type="protein sequence ID" value="CAJ1931513.1"/>
    <property type="molecule type" value="Genomic_DNA"/>
</dbReference>
<dbReference type="Proteomes" id="UP001189624">
    <property type="component" value="Chromosome 2"/>
</dbReference>
<dbReference type="InterPro" id="IPR000182">
    <property type="entry name" value="GNAT_dom"/>
</dbReference>
<organism evidence="2 3">
    <name type="scientific">Sphenostylis stenocarpa</name>
    <dbReference type="NCBI Taxonomy" id="92480"/>
    <lineage>
        <taxon>Eukaryota</taxon>
        <taxon>Viridiplantae</taxon>
        <taxon>Streptophyta</taxon>
        <taxon>Embryophyta</taxon>
        <taxon>Tracheophyta</taxon>
        <taxon>Spermatophyta</taxon>
        <taxon>Magnoliopsida</taxon>
        <taxon>eudicotyledons</taxon>
        <taxon>Gunneridae</taxon>
        <taxon>Pentapetalae</taxon>
        <taxon>rosids</taxon>
        <taxon>fabids</taxon>
        <taxon>Fabales</taxon>
        <taxon>Fabaceae</taxon>
        <taxon>Papilionoideae</taxon>
        <taxon>50 kb inversion clade</taxon>
        <taxon>NPAAA clade</taxon>
        <taxon>indigoferoid/millettioid clade</taxon>
        <taxon>Phaseoleae</taxon>
        <taxon>Sphenostylis</taxon>
    </lineage>
</organism>
<evidence type="ECO:0000313" key="3">
    <source>
        <dbReference type="Proteomes" id="UP001189624"/>
    </source>
</evidence>
<sequence>MAAPSSLFSLSFPFDPQIQTLSFSFSFSFPSHFSLFSSTKPRYPSFKVSSSHSSSPLTSSFLTDDDLRRLRSLESFLYRRDLPSGSLSVRLMRPDETRPTVLLLAQSFAESLLIPAAYVNLLAFLINQYLLQRMTLMPNTATLVAFYTQTPTSSPPIGAGKEEEKEKLEQEEEEAHLAGTVEICFNRRGANASVPTPTPPRDSPYICNMAVQKSLRRRGIGWHLLKASEELISQMSSSREVYLHCRMIDEAPFKMYTKADYKVVKTDSILVLLMLQRRKHLMCKKLPLLSTTSETDLSEYDKQKTM</sequence>
<accession>A0AA86S828</accession>
<dbReference type="AlphaFoldDB" id="A0AA86S828"/>
<dbReference type="InterPro" id="IPR016181">
    <property type="entry name" value="Acyl_CoA_acyltransferase"/>
</dbReference>
<name>A0AA86S828_9FABA</name>
<dbReference type="Pfam" id="PF00583">
    <property type="entry name" value="Acetyltransf_1"/>
    <property type="match status" value="1"/>
</dbReference>
<protein>
    <recommendedName>
        <fullName evidence="1">N-acetyltransferase domain-containing protein</fullName>
    </recommendedName>
</protein>
<keyword evidence="3" id="KW-1185">Reference proteome</keyword>
<dbReference type="GO" id="GO:0009507">
    <property type="term" value="C:chloroplast"/>
    <property type="evidence" value="ECO:0007669"/>
    <property type="project" value="EnsemblPlants"/>
</dbReference>
<gene>
    <name evidence="2" type="ORF">AYBTSS11_LOCUS5298</name>
</gene>
<feature type="domain" description="N-acetyltransferase" evidence="1">
    <location>
        <begin position="172"/>
        <end position="258"/>
    </location>
</feature>
<dbReference type="CDD" id="cd04301">
    <property type="entry name" value="NAT_SF"/>
    <property type="match status" value="1"/>
</dbReference>